<gene>
    <name evidence="1" type="ORF">ACFOMH_20135</name>
</gene>
<keyword evidence="2" id="KW-1185">Reference proteome</keyword>
<evidence type="ECO:0000313" key="2">
    <source>
        <dbReference type="Proteomes" id="UP001595721"/>
    </source>
</evidence>
<organism evidence="1 2">
    <name type="scientific">Paracoccus mangrovi</name>
    <dbReference type="NCBI Taxonomy" id="1715645"/>
    <lineage>
        <taxon>Bacteria</taxon>
        <taxon>Pseudomonadati</taxon>
        <taxon>Pseudomonadota</taxon>
        <taxon>Alphaproteobacteria</taxon>
        <taxon>Rhodobacterales</taxon>
        <taxon>Paracoccaceae</taxon>
        <taxon>Paracoccus</taxon>
    </lineage>
</organism>
<name>A0ABV7R8A8_9RHOB</name>
<evidence type="ECO:0000313" key="1">
    <source>
        <dbReference type="EMBL" id="MFC3530479.1"/>
    </source>
</evidence>
<dbReference type="RefSeq" id="WP_374427079.1">
    <property type="nucleotide sequence ID" value="NZ_JBHRXJ010000029.1"/>
</dbReference>
<proteinExistence type="predicted"/>
<dbReference type="Proteomes" id="UP001595721">
    <property type="component" value="Unassembled WGS sequence"/>
</dbReference>
<sequence length="71" mass="7740">MIRDYEAAQDSVGDWFAELGLVRGKREAEDIRKAVRFNAQIRADAASGAPDVLLPAEVEVPKRSSSVPTVL</sequence>
<comment type="caution">
    <text evidence="1">The sequence shown here is derived from an EMBL/GenBank/DDBJ whole genome shotgun (WGS) entry which is preliminary data.</text>
</comment>
<protein>
    <submittedName>
        <fullName evidence="1">Uncharacterized protein</fullName>
    </submittedName>
</protein>
<dbReference type="EMBL" id="JBHRXJ010000029">
    <property type="protein sequence ID" value="MFC3530479.1"/>
    <property type="molecule type" value="Genomic_DNA"/>
</dbReference>
<reference evidence="2" key="1">
    <citation type="journal article" date="2019" name="Int. J. Syst. Evol. Microbiol.">
        <title>The Global Catalogue of Microorganisms (GCM) 10K type strain sequencing project: providing services to taxonomists for standard genome sequencing and annotation.</title>
        <authorList>
            <consortium name="The Broad Institute Genomics Platform"/>
            <consortium name="The Broad Institute Genome Sequencing Center for Infectious Disease"/>
            <person name="Wu L."/>
            <person name="Ma J."/>
        </authorList>
    </citation>
    <scope>NUCLEOTIDE SEQUENCE [LARGE SCALE GENOMIC DNA]</scope>
    <source>
        <strain evidence="2">KCTC 42899</strain>
    </source>
</reference>
<accession>A0ABV7R8A8</accession>